<dbReference type="GO" id="GO:0004129">
    <property type="term" value="F:cytochrome-c oxidase activity"/>
    <property type="evidence" value="ECO:0007669"/>
    <property type="project" value="UniProtKB-EC"/>
</dbReference>
<keyword evidence="7 10" id="KW-0472">Membrane</keyword>
<reference evidence="12 13" key="1">
    <citation type="submission" date="2018-12" db="EMBL/GenBank/DDBJ databases">
        <title>The Draft Genome Sequence of the Soil Bacterium Pedobacter tournemirensis R1.</title>
        <authorList>
            <person name="He J."/>
        </authorList>
    </citation>
    <scope>NUCLEOTIDE SEQUENCE [LARGE SCALE GENOMIC DNA]</scope>
    <source>
        <strain evidence="12 13">R1</strain>
    </source>
</reference>
<dbReference type="InterPro" id="IPR024791">
    <property type="entry name" value="Cyt_c/ubiquinol_Oxase_su3"/>
</dbReference>
<comment type="similarity">
    <text evidence="2 9">Belongs to the cytochrome c oxidase subunit 3 family.</text>
</comment>
<comment type="subcellular location">
    <subcellularLocation>
        <location evidence="9">Cell membrane</location>
        <topology evidence="9">Multi-pass membrane protein</topology>
    </subcellularLocation>
    <subcellularLocation>
        <location evidence="1">Membrane</location>
        <topology evidence="1">Multi-pass membrane protein</topology>
    </subcellularLocation>
</comment>
<dbReference type="InterPro" id="IPR013833">
    <property type="entry name" value="Cyt_c_oxidase_su3_a-hlx"/>
</dbReference>
<keyword evidence="6 10" id="KW-1133">Transmembrane helix</keyword>
<dbReference type="PANTHER" id="PTHR11403">
    <property type="entry name" value="CYTOCHROME C OXIDASE SUBUNIT III"/>
    <property type="match status" value="1"/>
</dbReference>
<gene>
    <name evidence="12" type="ORF">EKH83_19365</name>
</gene>
<dbReference type="Gene3D" id="1.20.120.80">
    <property type="entry name" value="Cytochrome c oxidase, subunit III, four-helix bundle"/>
    <property type="match status" value="1"/>
</dbReference>
<protein>
    <recommendedName>
        <fullName evidence="3">cytochrome-c oxidase</fullName>
        <ecNumber evidence="3">7.1.1.9</ecNumber>
    </recommendedName>
    <alternativeName>
        <fullName evidence="8">Cytochrome c oxidase polypeptide III</fullName>
    </alternativeName>
</protein>
<dbReference type="InterPro" id="IPR000298">
    <property type="entry name" value="Cyt_c_oxidase-like_su3"/>
</dbReference>
<evidence type="ECO:0000313" key="13">
    <source>
        <dbReference type="Proteomes" id="UP000290848"/>
    </source>
</evidence>
<dbReference type="EC" id="7.1.1.9" evidence="3"/>
<dbReference type="EMBL" id="RXOC01000017">
    <property type="protein sequence ID" value="RXF67507.1"/>
    <property type="molecule type" value="Genomic_DNA"/>
</dbReference>
<organism evidence="12 13">
    <name type="scientific">Arcticibacter tournemirensis</name>
    <dbReference type="NCBI Taxonomy" id="699437"/>
    <lineage>
        <taxon>Bacteria</taxon>
        <taxon>Pseudomonadati</taxon>
        <taxon>Bacteroidota</taxon>
        <taxon>Sphingobacteriia</taxon>
        <taxon>Sphingobacteriales</taxon>
        <taxon>Sphingobacteriaceae</taxon>
        <taxon>Arcticibacter</taxon>
    </lineage>
</organism>
<feature type="transmembrane region" description="Helical" evidence="10">
    <location>
        <begin position="178"/>
        <end position="196"/>
    </location>
</feature>
<sequence length="198" mass="22773">MIIMVSTTQVPMEQDKLNLRPKKFLMWLFVITTFMLFAALTSGFIVYTAGSPARGIKMVLPDIFLYSTSVILLSSVTMYLAYRAGKTLRFGKQTLFLVLTILLGVLFCVLQIRSWQTFISQGVYFINPNASQSFLYVFTGAHLLHIFAGLLMLIHALRGRLRNIPQVKNLFNLELTSIFWHFLGLLWLYLYVFLLLNQ</sequence>
<name>A0A4Q0M3M0_9SPHI</name>
<evidence type="ECO:0000256" key="5">
    <source>
        <dbReference type="ARBA" id="ARBA00022967"/>
    </source>
</evidence>
<dbReference type="GO" id="GO:0005886">
    <property type="term" value="C:plasma membrane"/>
    <property type="evidence" value="ECO:0007669"/>
    <property type="project" value="UniProtKB-SubCell"/>
</dbReference>
<evidence type="ECO:0000313" key="12">
    <source>
        <dbReference type="EMBL" id="RXF67507.1"/>
    </source>
</evidence>
<evidence type="ECO:0000256" key="10">
    <source>
        <dbReference type="SAM" id="Phobius"/>
    </source>
</evidence>
<evidence type="ECO:0000256" key="6">
    <source>
        <dbReference type="ARBA" id="ARBA00022989"/>
    </source>
</evidence>
<feature type="domain" description="Heme-copper oxidase subunit III family profile" evidence="11">
    <location>
        <begin position="1"/>
        <end position="198"/>
    </location>
</feature>
<dbReference type="AlphaFoldDB" id="A0A4Q0M3M0"/>
<dbReference type="PANTHER" id="PTHR11403:SF7">
    <property type="entry name" value="CYTOCHROME C OXIDASE SUBUNIT 3"/>
    <property type="match status" value="1"/>
</dbReference>
<comment type="caution">
    <text evidence="12">The sequence shown here is derived from an EMBL/GenBank/DDBJ whole genome shotgun (WGS) entry which is preliminary data.</text>
</comment>
<evidence type="ECO:0000256" key="2">
    <source>
        <dbReference type="ARBA" id="ARBA00010581"/>
    </source>
</evidence>
<keyword evidence="5" id="KW-1278">Translocase</keyword>
<feature type="transmembrane region" description="Helical" evidence="10">
    <location>
        <begin position="24"/>
        <end position="47"/>
    </location>
</feature>
<dbReference type="PROSITE" id="PS50253">
    <property type="entry name" value="COX3"/>
    <property type="match status" value="1"/>
</dbReference>
<dbReference type="GO" id="GO:0019646">
    <property type="term" value="P:aerobic electron transport chain"/>
    <property type="evidence" value="ECO:0007669"/>
    <property type="project" value="InterPro"/>
</dbReference>
<keyword evidence="4 9" id="KW-0812">Transmembrane</keyword>
<evidence type="ECO:0000256" key="1">
    <source>
        <dbReference type="ARBA" id="ARBA00004141"/>
    </source>
</evidence>
<evidence type="ECO:0000256" key="8">
    <source>
        <dbReference type="ARBA" id="ARBA00031625"/>
    </source>
</evidence>
<evidence type="ECO:0000259" key="11">
    <source>
        <dbReference type="PROSITE" id="PS50253"/>
    </source>
</evidence>
<evidence type="ECO:0000256" key="4">
    <source>
        <dbReference type="ARBA" id="ARBA00022692"/>
    </source>
</evidence>
<evidence type="ECO:0000256" key="3">
    <source>
        <dbReference type="ARBA" id="ARBA00012949"/>
    </source>
</evidence>
<feature type="transmembrane region" description="Helical" evidence="10">
    <location>
        <begin position="94"/>
        <end position="114"/>
    </location>
</feature>
<evidence type="ECO:0000256" key="7">
    <source>
        <dbReference type="ARBA" id="ARBA00023136"/>
    </source>
</evidence>
<dbReference type="Pfam" id="PF00510">
    <property type="entry name" value="COX3"/>
    <property type="match status" value="1"/>
</dbReference>
<dbReference type="InterPro" id="IPR035973">
    <property type="entry name" value="Cyt_c_oxidase_su3-like_sf"/>
</dbReference>
<dbReference type="Proteomes" id="UP000290848">
    <property type="component" value="Unassembled WGS sequence"/>
</dbReference>
<dbReference type="SUPFAM" id="SSF81452">
    <property type="entry name" value="Cytochrome c oxidase subunit III-like"/>
    <property type="match status" value="1"/>
</dbReference>
<accession>A0A4Q0M3M0</accession>
<proteinExistence type="inferred from homology"/>
<feature type="transmembrane region" description="Helical" evidence="10">
    <location>
        <begin position="134"/>
        <end position="157"/>
    </location>
</feature>
<feature type="transmembrane region" description="Helical" evidence="10">
    <location>
        <begin position="63"/>
        <end position="82"/>
    </location>
</feature>
<evidence type="ECO:0000256" key="9">
    <source>
        <dbReference type="RuleBase" id="RU003376"/>
    </source>
</evidence>